<dbReference type="SUPFAM" id="SSF53822">
    <property type="entry name" value="Periplasmic binding protein-like I"/>
    <property type="match status" value="1"/>
</dbReference>
<dbReference type="InterPro" id="IPR028081">
    <property type="entry name" value="Leu-bd"/>
</dbReference>
<accession>A0A846WSY1</accession>
<dbReference type="CDD" id="cd06358">
    <property type="entry name" value="PBP1_NHase"/>
    <property type="match status" value="1"/>
</dbReference>
<dbReference type="Proteomes" id="UP000563898">
    <property type="component" value="Unassembled WGS sequence"/>
</dbReference>
<protein>
    <submittedName>
        <fullName evidence="6">ABC transporter substrate-binding protein</fullName>
    </submittedName>
</protein>
<dbReference type="Pfam" id="PF13458">
    <property type="entry name" value="Peripla_BP_6"/>
    <property type="match status" value="1"/>
</dbReference>
<gene>
    <name evidence="6" type="ORF">HGA05_24015</name>
</gene>
<dbReference type="PANTHER" id="PTHR47628:SF1">
    <property type="entry name" value="ALIPHATIC AMIDASE EXPRESSION-REGULATING PROTEIN"/>
    <property type="match status" value="1"/>
</dbReference>
<keyword evidence="2" id="KW-0813">Transport</keyword>
<dbReference type="PANTHER" id="PTHR47628">
    <property type="match status" value="1"/>
</dbReference>
<reference evidence="6 7" key="1">
    <citation type="submission" date="2020-04" db="EMBL/GenBank/DDBJ databases">
        <title>MicrobeNet Type strains.</title>
        <authorList>
            <person name="Nicholson A.C."/>
        </authorList>
    </citation>
    <scope>NUCLEOTIDE SEQUENCE [LARGE SCALE GENOMIC DNA]</scope>
    <source>
        <strain evidence="6 7">ATCC BAA-14</strain>
    </source>
</reference>
<dbReference type="InterPro" id="IPR000709">
    <property type="entry name" value="Leu_Ile_Val-bd"/>
</dbReference>
<evidence type="ECO:0000313" key="7">
    <source>
        <dbReference type="Proteomes" id="UP000563898"/>
    </source>
</evidence>
<dbReference type="AlphaFoldDB" id="A0A846WSY1"/>
<name>A0A846WSY1_9ACTN</name>
<keyword evidence="3" id="KW-0732">Signal</keyword>
<keyword evidence="4" id="KW-0029">Amino-acid transport</keyword>
<comment type="similarity">
    <text evidence="1">Belongs to the leucine-binding protein family.</text>
</comment>
<proteinExistence type="inferred from homology"/>
<dbReference type="PRINTS" id="PR00337">
    <property type="entry name" value="LEUILEVALBP"/>
</dbReference>
<feature type="domain" description="Leucine-binding protein" evidence="5">
    <location>
        <begin position="27"/>
        <end position="360"/>
    </location>
</feature>
<sequence length="372" mass="40115">MQVSTYPPRESVVASPVVLRGDDATLDVALAVPLSGPAGMFGPSCEASAELAVADVNAAGGILDRPVRVHLVDAGAPLNRLSDTVDRLVTTGHVESVIGWHLSNARNVITPHTAGRVPYVYTTFYEGGEDADGVYMVGETPDQQLFPAIRWLRANRGIRRWCVIGNDYVWPRATSARTRDFLHGAHMDFLGDHFVPRRGRDFGSALQMIADTRPDGVLVLMVGADAAAFHRAFAAAGLDEQHIRLSMMIGEDVLCGCGAEATHDLYTACGYFESVVTPEGLEFGSRYERRFGRSAPGLNNIGESCYEGLMLLAALARAAGSLDTATIGRTTRGVTYRGPRGEVELCGRHTRQPVYLAQADHLAFDVITELTA</sequence>
<evidence type="ECO:0000313" key="6">
    <source>
        <dbReference type="EMBL" id="NKY04635.1"/>
    </source>
</evidence>
<dbReference type="GO" id="GO:0006865">
    <property type="term" value="P:amino acid transport"/>
    <property type="evidence" value="ECO:0007669"/>
    <property type="project" value="UniProtKB-KW"/>
</dbReference>
<evidence type="ECO:0000256" key="3">
    <source>
        <dbReference type="ARBA" id="ARBA00022729"/>
    </source>
</evidence>
<organism evidence="6 7">
    <name type="scientific">Gordonia polyisoprenivorans</name>
    <dbReference type="NCBI Taxonomy" id="84595"/>
    <lineage>
        <taxon>Bacteria</taxon>
        <taxon>Bacillati</taxon>
        <taxon>Actinomycetota</taxon>
        <taxon>Actinomycetes</taxon>
        <taxon>Mycobacteriales</taxon>
        <taxon>Gordoniaceae</taxon>
        <taxon>Gordonia</taxon>
    </lineage>
</organism>
<comment type="caution">
    <text evidence="6">The sequence shown here is derived from an EMBL/GenBank/DDBJ whole genome shotgun (WGS) entry which is preliminary data.</text>
</comment>
<dbReference type="Gene3D" id="3.40.50.2300">
    <property type="match status" value="2"/>
</dbReference>
<evidence type="ECO:0000256" key="4">
    <source>
        <dbReference type="ARBA" id="ARBA00022970"/>
    </source>
</evidence>
<evidence type="ECO:0000256" key="1">
    <source>
        <dbReference type="ARBA" id="ARBA00010062"/>
    </source>
</evidence>
<evidence type="ECO:0000259" key="5">
    <source>
        <dbReference type="Pfam" id="PF13458"/>
    </source>
</evidence>
<dbReference type="InterPro" id="IPR028082">
    <property type="entry name" value="Peripla_BP_I"/>
</dbReference>
<evidence type="ECO:0000256" key="2">
    <source>
        <dbReference type="ARBA" id="ARBA00022448"/>
    </source>
</evidence>
<dbReference type="EMBL" id="JAAXPC010000021">
    <property type="protein sequence ID" value="NKY04635.1"/>
    <property type="molecule type" value="Genomic_DNA"/>
</dbReference>